<dbReference type="Proteomes" id="UP000309676">
    <property type="component" value="Unassembled WGS sequence"/>
</dbReference>
<dbReference type="EMBL" id="VCIW01000002">
    <property type="protein sequence ID" value="TLS53748.1"/>
    <property type="molecule type" value="Genomic_DNA"/>
</dbReference>
<dbReference type="OrthoDB" id="2607182at2"/>
<name>A0A5R9GJZ1_9BACL</name>
<comment type="caution">
    <text evidence="1">The sequence shown here is derived from an EMBL/GenBank/DDBJ whole genome shotgun (WGS) entry which is preliminary data.</text>
</comment>
<sequence>MVRHIQAYFNEEDDAEAAATDLRALGAIEVTADRTPGDLNGRFPADTAAVIPMIPQNQGSMVGASYMGQPNNVLLPGLMFRGGLLPDGLSREDGGQPVVTAVVEDRQYDKAVEAIERRGGKIG</sequence>
<organism evidence="1 2">
    <name type="scientific">Paenibacillus antri</name>
    <dbReference type="NCBI Taxonomy" id="2582848"/>
    <lineage>
        <taxon>Bacteria</taxon>
        <taxon>Bacillati</taxon>
        <taxon>Bacillota</taxon>
        <taxon>Bacilli</taxon>
        <taxon>Bacillales</taxon>
        <taxon>Paenibacillaceae</taxon>
        <taxon>Paenibacillus</taxon>
    </lineage>
</organism>
<dbReference type="AlphaFoldDB" id="A0A5R9GJZ1"/>
<evidence type="ECO:0000313" key="1">
    <source>
        <dbReference type="EMBL" id="TLS53748.1"/>
    </source>
</evidence>
<protein>
    <submittedName>
        <fullName evidence="1">Uncharacterized protein</fullName>
    </submittedName>
</protein>
<proteinExistence type="predicted"/>
<accession>A0A5R9GJZ1</accession>
<gene>
    <name evidence="1" type="ORF">FE782_05635</name>
</gene>
<dbReference type="RefSeq" id="WP_138193065.1">
    <property type="nucleotide sequence ID" value="NZ_VCIW01000002.1"/>
</dbReference>
<reference evidence="1 2" key="1">
    <citation type="submission" date="2019-05" db="EMBL/GenBank/DDBJ databases">
        <authorList>
            <person name="Narsing Rao M.P."/>
            <person name="Li W.J."/>
        </authorList>
    </citation>
    <scope>NUCLEOTIDE SEQUENCE [LARGE SCALE GENOMIC DNA]</scope>
    <source>
        <strain evidence="1 2">SYSU_K30003</strain>
    </source>
</reference>
<evidence type="ECO:0000313" key="2">
    <source>
        <dbReference type="Proteomes" id="UP000309676"/>
    </source>
</evidence>
<keyword evidence="2" id="KW-1185">Reference proteome</keyword>